<dbReference type="EMBL" id="CADCXV010000324">
    <property type="protein sequence ID" value="CAB0029492.1"/>
    <property type="molecule type" value="Genomic_DNA"/>
</dbReference>
<feature type="region of interest" description="Disordered" evidence="1">
    <location>
        <begin position="200"/>
        <end position="221"/>
    </location>
</feature>
<feature type="non-terminal residue" evidence="2">
    <location>
        <position position="221"/>
    </location>
</feature>
<evidence type="ECO:0000313" key="2">
    <source>
        <dbReference type="EMBL" id="CAB0029492.1"/>
    </source>
</evidence>
<name>A0A6H5I3Z4_9HYME</name>
<evidence type="ECO:0000256" key="1">
    <source>
        <dbReference type="SAM" id="MobiDB-lite"/>
    </source>
</evidence>
<evidence type="ECO:0000313" key="3">
    <source>
        <dbReference type="Proteomes" id="UP000479190"/>
    </source>
</evidence>
<gene>
    <name evidence="2" type="ORF">TBRA_LOCUS1528</name>
</gene>
<organism evidence="2 3">
    <name type="scientific">Trichogramma brassicae</name>
    <dbReference type="NCBI Taxonomy" id="86971"/>
    <lineage>
        <taxon>Eukaryota</taxon>
        <taxon>Metazoa</taxon>
        <taxon>Ecdysozoa</taxon>
        <taxon>Arthropoda</taxon>
        <taxon>Hexapoda</taxon>
        <taxon>Insecta</taxon>
        <taxon>Pterygota</taxon>
        <taxon>Neoptera</taxon>
        <taxon>Endopterygota</taxon>
        <taxon>Hymenoptera</taxon>
        <taxon>Apocrita</taxon>
        <taxon>Proctotrupomorpha</taxon>
        <taxon>Chalcidoidea</taxon>
        <taxon>Trichogrammatidae</taxon>
        <taxon>Trichogramma</taxon>
    </lineage>
</organism>
<protein>
    <submittedName>
        <fullName evidence="2">Uncharacterized protein</fullName>
    </submittedName>
</protein>
<reference evidence="2 3" key="1">
    <citation type="submission" date="2020-02" db="EMBL/GenBank/DDBJ databases">
        <authorList>
            <person name="Ferguson B K."/>
        </authorList>
    </citation>
    <scope>NUCLEOTIDE SEQUENCE [LARGE SCALE GENOMIC DNA]</scope>
</reference>
<proteinExistence type="predicted"/>
<feature type="compositionally biased region" description="Low complexity" evidence="1">
    <location>
        <begin position="200"/>
        <end position="214"/>
    </location>
</feature>
<dbReference type="Proteomes" id="UP000479190">
    <property type="component" value="Unassembled WGS sequence"/>
</dbReference>
<sequence length="221" mass="24491">MKNRISRAARASVRRTRHGCYRAATTAAVAAAAQVHEYKPPHHESCAVFAKALRTIILIGFCWRSYCAREMPLFAKPSTTRRRRRRRRRGVPLSLLQCTTARSLCSSPYYFSSSKRYQTAVVVVLRAQQLYACAASVLYTNTCTFCAVRCSTRASSRLSNSYCSQAIMHSVCVSLCRGYTTENTDCAFESLRGIPKSSACRASSSRAPPSARAARGTHIPD</sequence>
<dbReference type="AlphaFoldDB" id="A0A6H5I3Z4"/>
<accession>A0A6H5I3Z4</accession>
<keyword evidence="3" id="KW-1185">Reference proteome</keyword>